<dbReference type="OMA" id="FTAMKMA"/>
<dbReference type="Gene3D" id="3.40.50.300">
    <property type="entry name" value="P-loop containing nucleotide triphosphate hydrolases"/>
    <property type="match status" value="1"/>
</dbReference>
<evidence type="ECO:0000313" key="1">
    <source>
        <dbReference type="EMBL" id="ABO95637.1"/>
    </source>
</evidence>
<sequence>MLSHAIAFSNNKGGSGKTFMAFQIACEAARARPESKVCVIDFSLYSDISALMLGGSAREGIGAPMRGLQTCVDITEADNRAEGLVRALEVAAQARGEGDEARRGENGGRAGQRSVFGTWFSRAGSSAQLKHEPRTDVDLTDFMIRPHDVNEEVPKNLYLVAGAGTVSWNSETTAMATDDEMEIPLWARTGDEWVGAGEVFRDAVQALPEAFDAIFVDTDHLAACVLTKLAFAAMDSIVIPLSYNDMDFNRLFADITGNGLFTDVLRTMDEQGQLRARVKKFMFTRVGSTANAPHKSPGGIASPFTPTKTSTAQMDDMARQIWSACDQPLYKALFANLDALEAEGGNVVQSFMTEYFGMFKLVPELASLISTMNGIPVCGMTSKSYTAANGLTGSTGSAVLNSLKAELAASTQTILDARYNAAISSS</sequence>
<dbReference type="KEGG" id="olu:OSTLU_31363"/>
<dbReference type="eggNOG" id="ENOG502SAQQ">
    <property type="taxonomic scope" value="Eukaryota"/>
</dbReference>
<protein>
    <recommendedName>
        <fullName evidence="3">AAA domain-containing protein</fullName>
    </recommendedName>
</protein>
<dbReference type="PANTHER" id="PTHR13696:SF99">
    <property type="entry name" value="COBYRINIC ACID AC-DIAMIDE SYNTHASE"/>
    <property type="match status" value="1"/>
</dbReference>
<dbReference type="PANTHER" id="PTHR13696">
    <property type="entry name" value="P-LOOP CONTAINING NUCLEOSIDE TRIPHOSPHATE HYDROLASE"/>
    <property type="match status" value="1"/>
</dbReference>
<dbReference type="AlphaFoldDB" id="A4RWK0"/>
<reference evidence="1 2" key="1">
    <citation type="journal article" date="2007" name="Proc. Natl. Acad. Sci. U.S.A.">
        <title>The tiny eukaryote Ostreococcus provides genomic insights into the paradox of plankton speciation.</title>
        <authorList>
            <person name="Palenik B."/>
            <person name="Grimwood J."/>
            <person name="Aerts A."/>
            <person name="Rouze P."/>
            <person name="Salamov A."/>
            <person name="Putnam N."/>
            <person name="Dupont C."/>
            <person name="Jorgensen R."/>
            <person name="Derelle E."/>
            <person name="Rombauts S."/>
            <person name="Zhou K."/>
            <person name="Otillar R."/>
            <person name="Merchant S.S."/>
            <person name="Podell S."/>
            <person name="Gaasterland T."/>
            <person name="Napoli C."/>
            <person name="Gendler K."/>
            <person name="Manuell A."/>
            <person name="Tai V."/>
            <person name="Vallon O."/>
            <person name="Piganeau G."/>
            <person name="Jancek S."/>
            <person name="Heijde M."/>
            <person name="Jabbari K."/>
            <person name="Bowler C."/>
            <person name="Lohr M."/>
            <person name="Robbens S."/>
            <person name="Werner G."/>
            <person name="Dubchak I."/>
            <person name="Pazour G.J."/>
            <person name="Ren Q."/>
            <person name="Paulsen I."/>
            <person name="Delwiche C."/>
            <person name="Schmutz J."/>
            <person name="Rokhsar D."/>
            <person name="Van de Peer Y."/>
            <person name="Moreau H."/>
            <person name="Grigoriev I.V."/>
        </authorList>
    </citation>
    <scope>NUCLEOTIDE SEQUENCE [LARGE SCALE GENOMIC DNA]</scope>
    <source>
        <strain evidence="1 2">CCE9901</strain>
    </source>
</reference>
<dbReference type="HOGENOM" id="CLU_644644_0_0_1"/>
<dbReference type="InterPro" id="IPR050678">
    <property type="entry name" value="DNA_Partitioning_ATPase"/>
</dbReference>
<evidence type="ECO:0008006" key="3">
    <source>
        <dbReference type="Google" id="ProtNLM"/>
    </source>
</evidence>
<proteinExistence type="predicted"/>
<dbReference type="Proteomes" id="UP000001568">
    <property type="component" value="Chromosome 4"/>
</dbReference>
<dbReference type="GeneID" id="5001428"/>
<keyword evidence="2" id="KW-1185">Reference proteome</keyword>
<dbReference type="InterPro" id="IPR027417">
    <property type="entry name" value="P-loop_NTPase"/>
</dbReference>
<dbReference type="EMBL" id="CP000584">
    <property type="protein sequence ID" value="ABO95637.1"/>
    <property type="molecule type" value="Genomic_DNA"/>
</dbReference>
<organism evidence="1 2">
    <name type="scientific">Ostreococcus lucimarinus (strain CCE9901)</name>
    <dbReference type="NCBI Taxonomy" id="436017"/>
    <lineage>
        <taxon>Eukaryota</taxon>
        <taxon>Viridiplantae</taxon>
        <taxon>Chlorophyta</taxon>
        <taxon>Mamiellophyceae</taxon>
        <taxon>Mamiellales</taxon>
        <taxon>Bathycoccaceae</taxon>
        <taxon>Ostreococcus</taxon>
    </lineage>
</organism>
<evidence type="ECO:0000313" key="2">
    <source>
        <dbReference type="Proteomes" id="UP000001568"/>
    </source>
</evidence>
<dbReference type="SUPFAM" id="SSF52540">
    <property type="entry name" value="P-loop containing nucleoside triphosphate hydrolases"/>
    <property type="match status" value="1"/>
</dbReference>
<dbReference type="Gramene" id="ABO95637">
    <property type="protein sequence ID" value="ABO95637"/>
    <property type="gene ID" value="OSTLU_31363"/>
</dbReference>
<dbReference type="OrthoDB" id="1902922at2759"/>
<accession>A4RWK0</accession>
<gene>
    <name evidence="1" type="ORF">OSTLU_31363</name>
</gene>
<dbReference type="RefSeq" id="XP_001417344.1">
    <property type="nucleotide sequence ID" value="XM_001417307.1"/>
</dbReference>
<name>A4RWK0_OSTLU</name>